<sequence>MMEGITMRENLTELVFILDRSGSMAGLESDTIGGFNAMIEKQQKEAGEVFVSTVLFDDEAEVIHDRAPIGNVKKLTEADYYVRGCTALLDVVGGAIRHIANVHKYAREEDRPAKTLFVITTDGLENASRKYSFTDVKKLIQNQQEKYHWEFLFLGANIDAIKVAGSMGIKQDRAANYNCDGVGTALNYRVIDEAVTRIRECKVSDMETMFVGGAWKADIDRDFEKRGEKHESTGVHEA</sequence>
<evidence type="ECO:0000313" key="2">
    <source>
        <dbReference type="Proteomes" id="UP000775770"/>
    </source>
</evidence>
<organism evidence="1 2">
    <name type="scientific">Oribacterium sinus</name>
    <dbReference type="NCBI Taxonomy" id="237576"/>
    <lineage>
        <taxon>Bacteria</taxon>
        <taxon>Bacillati</taxon>
        <taxon>Bacillota</taxon>
        <taxon>Clostridia</taxon>
        <taxon>Lachnospirales</taxon>
        <taxon>Lachnospiraceae</taxon>
        <taxon>Oribacterium</taxon>
    </lineage>
</organism>
<dbReference type="EMBL" id="JABZRA010000097">
    <property type="protein sequence ID" value="MBF1273147.1"/>
    <property type="molecule type" value="Genomic_DNA"/>
</dbReference>
<protein>
    <submittedName>
        <fullName evidence="1">VWA domain-containing protein</fullName>
    </submittedName>
</protein>
<dbReference type="AlphaFoldDB" id="A0A930DP17"/>
<evidence type="ECO:0000313" key="1">
    <source>
        <dbReference type="EMBL" id="MBF1273147.1"/>
    </source>
</evidence>
<dbReference type="Gene3D" id="3.40.50.410">
    <property type="entry name" value="von Willebrand factor, type A domain"/>
    <property type="match status" value="1"/>
</dbReference>
<dbReference type="SUPFAM" id="SSF53300">
    <property type="entry name" value="vWA-like"/>
    <property type="match status" value="1"/>
</dbReference>
<reference evidence="1" key="1">
    <citation type="submission" date="2020-04" db="EMBL/GenBank/DDBJ databases">
        <title>Deep metagenomics examines the oral microbiome during advanced dental caries in children, revealing novel taxa and co-occurrences with host molecules.</title>
        <authorList>
            <person name="Baker J.L."/>
            <person name="Morton J.T."/>
            <person name="Dinis M."/>
            <person name="Alvarez R."/>
            <person name="Tran N.C."/>
            <person name="Knight R."/>
            <person name="Edlund A."/>
        </authorList>
    </citation>
    <scope>NUCLEOTIDE SEQUENCE</scope>
    <source>
        <strain evidence="1">JCVI_38_bin.19</strain>
    </source>
</reference>
<gene>
    <name evidence="1" type="ORF">HXM90_06995</name>
</gene>
<name>A0A930DP17_9FIRM</name>
<comment type="caution">
    <text evidence="1">The sequence shown here is derived from an EMBL/GenBank/DDBJ whole genome shotgun (WGS) entry which is preliminary data.</text>
</comment>
<dbReference type="Proteomes" id="UP000775770">
    <property type="component" value="Unassembled WGS sequence"/>
</dbReference>
<accession>A0A930DP17</accession>
<dbReference type="InterPro" id="IPR036465">
    <property type="entry name" value="vWFA_dom_sf"/>
</dbReference>
<proteinExistence type="predicted"/>